<feature type="region of interest" description="Disordered" evidence="3">
    <location>
        <begin position="15"/>
        <end position="37"/>
    </location>
</feature>
<dbReference type="AlphaFoldDB" id="A0AAN6VAJ5"/>
<protein>
    <submittedName>
        <fullName evidence="5">Oleate activated transcription factor 3</fullName>
    </submittedName>
</protein>
<dbReference type="GO" id="GO:0005634">
    <property type="term" value="C:nucleus"/>
    <property type="evidence" value="ECO:0007669"/>
    <property type="project" value="UniProtKB-SubCell"/>
</dbReference>
<dbReference type="InterPro" id="IPR001138">
    <property type="entry name" value="Zn2Cys6_DnaBD"/>
</dbReference>
<evidence type="ECO:0000313" key="5">
    <source>
        <dbReference type="EMBL" id="KAK4147888.1"/>
    </source>
</evidence>
<evidence type="ECO:0000256" key="3">
    <source>
        <dbReference type="SAM" id="MobiDB-lite"/>
    </source>
</evidence>
<reference evidence="5" key="1">
    <citation type="journal article" date="2023" name="Mol. Phylogenet. Evol.">
        <title>Genome-scale phylogeny and comparative genomics of the fungal order Sordariales.</title>
        <authorList>
            <person name="Hensen N."/>
            <person name="Bonometti L."/>
            <person name="Westerberg I."/>
            <person name="Brannstrom I.O."/>
            <person name="Guillou S."/>
            <person name="Cros-Aarteil S."/>
            <person name="Calhoun S."/>
            <person name="Haridas S."/>
            <person name="Kuo A."/>
            <person name="Mondo S."/>
            <person name="Pangilinan J."/>
            <person name="Riley R."/>
            <person name="LaButti K."/>
            <person name="Andreopoulos B."/>
            <person name="Lipzen A."/>
            <person name="Chen C."/>
            <person name="Yan M."/>
            <person name="Daum C."/>
            <person name="Ng V."/>
            <person name="Clum A."/>
            <person name="Steindorff A."/>
            <person name="Ohm R.A."/>
            <person name="Martin F."/>
            <person name="Silar P."/>
            <person name="Natvig D.O."/>
            <person name="Lalanne C."/>
            <person name="Gautier V."/>
            <person name="Ament-Velasquez S.L."/>
            <person name="Kruys A."/>
            <person name="Hutchinson M.I."/>
            <person name="Powell A.J."/>
            <person name="Barry K."/>
            <person name="Miller A.N."/>
            <person name="Grigoriev I.V."/>
            <person name="Debuchy R."/>
            <person name="Gladieux P."/>
            <person name="Hiltunen Thoren M."/>
            <person name="Johannesson H."/>
        </authorList>
    </citation>
    <scope>NUCLEOTIDE SEQUENCE</scope>
    <source>
        <strain evidence="5">CBS 141.50</strain>
    </source>
</reference>
<dbReference type="PROSITE" id="PS50048">
    <property type="entry name" value="ZN2_CY6_FUNGAL_2"/>
    <property type="match status" value="1"/>
</dbReference>
<organism evidence="5 6">
    <name type="scientific">Dichotomopilus funicola</name>
    <dbReference type="NCBI Taxonomy" id="1934379"/>
    <lineage>
        <taxon>Eukaryota</taxon>
        <taxon>Fungi</taxon>
        <taxon>Dikarya</taxon>
        <taxon>Ascomycota</taxon>
        <taxon>Pezizomycotina</taxon>
        <taxon>Sordariomycetes</taxon>
        <taxon>Sordariomycetidae</taxon>
        <taxon>Sordariales</taxon>
        <taxon>Chaetomiaceae</taxon>
        <taxon>Dichotomopilus</taxon>
    </lineage>
</organism>
<name>A0AAN6VAJ5_9PEZI</name>
<comment type="subcellular location">
    <subcellularLocation>
        <location evidence="1">Nucleus</location>
    </subcellularLocation>
</comment>
<dbReference type="GeneID" id="87819286"/>
<dbReference type="CDD" id="cd12148">
    <property type="entry name" value="fungal_TF_MHR"/>
    <property type="match status" value="1"/>
</dbReference>
<feature type="region of interest" description="Disordered" evidence="3">
    <location>
        <begin position="599"/>
        <end position="622"/>
    </location>
</feature>
<gene>
    <name evidence="5" type="ORF">C8A04DRAFT_33972</name>
</gene>
<dbReference type="SMART" id="SM00066">
    <property type="entry name" value="GAL4"/>
    <property type="match status" value="1"/>
</dbReference>
<evidence type="ECO:0000259" key="4">
    <source>
        <dbReference type="PROSITE" id="PS50048"/>
    </source>
</evidence>
<dbReference type="EMBL" id="MU853555">
    <property type="protein sequence ID" value="KAK4147888.1"/>
    <property type="molecule type" value="Genomic_DNA"/>
</dbReference>
<feature type="domain" description="Zn(2)-C6 fungal-type" evidence="4">
    <location>
        <begin position="41"/>
        <end position="72"/>
    </location>
</feature>
<evidence type="ECO:0000256" key="2">
    <source>
        <dbReference type="ARBA" id="ARBA00023242"/>
    </source>
</evidence>
<dbReference type="RefSeq" id="XP_062641259.1">
    <property type="nucleotide sequence ID" value="XM_062782673.1"/>
</dbReference>
<dbReference type="SUPFAM" id="SSF57701">
    <property type="entry name" value="Zn2/Cys6 DNA-binding domain"/>
    <property type="match status" value="1"/>
</dbReference>
<dbReference type="Proteomes" id="UP001302676">
    <property type="component" value="Unassembled WGS sequence"/>
</dbReference>
<dbReference type="InterPro" id="IPR036864">
    <property type="entry name" value="Zn2-C6_fun-type_DNA-bd_sf"/>
</dbReference>
<dbReference type="Pfam" id="PF00172">
    <property type="entry name" value="Zn_clus"/>
    <property type="match status" value="1"/>
</dbReference>
<dbReference type="PANTHER" id="PTHR31001:SF58">
    <property type="entry name" value="ZN(II)2CYS6 TRANSCRIPTION FACTOR (EUROFUNG)"/>
    <property type="match status" value="1"/>
</dbReference>
<dbReference type="Gene3D" id="4.10.240.10">
    <property type="entry name" value="Zn(2)-C6 fungal-type DNA-binding domain"/>
    <property type="match status" value="1"/>
</dbReference>
<keyword evidence="6" id="KW-1185">Reference proteome</keyword>
<dbReference type="CDD" id="cd00067">
    <property type="entry name" value="GAL4"/>
    <property type="match status" value="1"/>
</dbReference>
<feature type="region of interest" description="Disordered" evidence="3">
    <location>
        <begin position="53"/>
        <end position="109"/>
    </location>
</feature>
<dbReference type="PROSITE" id="PS00463">
    <property type="entry name" value="ZN2_CY6_FUNGAL_1"/>
    <property type="match status" value="1"/>
</dbReference>
<dbReference type="PANTHER" id="PTHR31001">
    <property type="entry name" value="UNCHARACTERIZED TRANSCRIPTIONAL REGULATORY PROTEIN"/>
    <property type="match status" value="1"/>
</dbReference>
<accession>A0AAN6VAJ5</accession>
<dbReference type="GO" id="GO:0008270">
    <property type="term" value="F:zinc ion binding"/>
    <property type="evidence" value="ECO:0007669"/>
    <property type="project" value="InterPro"/>
</dbReference>
<evidence type="ECO:0000256" key="1">
    <source>
        <dbReference type="ARBA" id="ARBA00004123"/>
    </source>
</evidence>
<feature type="compositionally biased region" description="Polar residues" evidence="3">
    <location>
        <begin position="59"/>
        <end position="78"/>
    </location>
</feature>
<reference evidence="5" key="2">
    <citation type="submission" date="2023-05" db="EMBL/GenBank/DDBJ databases">
        <authorList>
            <consortium name="Lawrence Berkeley National Laboratory"/>
            <person name="Steindorff A."/>
            <person name="Hensen N."/>
            <person name="Bonometti L."/>
            <person name="Westerberg I."/>
            <person name="Brannstrom I.O."/>
            <person name="Guillou S."/>
            <person name="Cros-Aarteil S."/>
            <person name="Calhoun S."/>
            <person name="Haridas S."/>
            <person name="Kuo A."/>
            <person name="Mondo S."/>
            <person name="Pangilinan J."/>
            <person name="Riley R."/>
            <person name="Labutti K."/>
            <person name="Andreopoulos B."/>
            <person name="Lipzen A."/>
            <person name="Chen C."/>
            <person name="Yanf M."/>
            <person name="Daum C."/>
            <person name="Ng V."/>
            <person name="Clum A."/>
            <person name="Ohm R."/>
            <person name="Martin F."/>
            <person name="Silar P."/>
            <person name="Natvig D."/>
            <person name="Lalanne C."/>
            <person name="Gautier V."/>
            <person name="Ament-Velasquez S.L."/>
            <person name="Kruys A."/>
            <person name="Hutchinson M.I."/>
            <person name="Powell A.J."/>
            <person name="Barry K."/>
            <person name="Miller A.N."/>
            <person name="Grigoriev I.V."/>
            <person name="Debuchy R."/>
            <person name="Gladieux P."/>
            <person name="Thoren M.H."/>
            <person name="Johannesson H."/>
        </authorList>
    </citation>
    <scope>NUCLEOTIDE SEQUENCE</scope>
    <source>
        <strain evidence="5">CBS 141.50</strain>
    </source>
</reference>
<keyword evidence="2" id="KW-0539">Nucleus</keyword>
<evidence type="ECO:0000313" key="6">
    <source>
        <dbReference type="Proteomes" id="UP001302676"/>
    </source>
</evidence>
<dbReference type="GO" id="GO:0000981">
    <property type="term" value="F:DNA-binding transcription factor activity, RNA polymerase II-specific"/>
    <property type="evidence" value="ECO:0007669"/>
    <property type="project" value="InterPro"/>
</dbReference>
<comment type="caution">
    <text evidence="5">The sequence shown here is derived from an EMBL/GenBank/DDBJ whole genome shotgun (WGS) entry which is preliminary data.</text>
</comment>
<feature type="compositionally biased region" description="Polar residues" evidence="3">
    <location>
        <begin position="87"/>
        <end position="108"/>
    </location>
</feature>
<sequence length="622" mass="69432">MAADQPAGYFSTFSILDSSRGTNTDDHQHNKAQRRNRKVSVCIPCHRRKLKCDKGQPCSRCSLSGSPEQCVYQEQPSTEPRGDVERNSGSNYRQHLRTRSSSTATLVNEGSERRLQGVTHWRTIASEFTEAWPYISGRVPAWESTYRRIQGHKYLFASLSGLNFPFGGLCSFFQHGDEVIQCLPARPAVNVLIQSYFQTLNPIYRLLHHQQFMKELEEFWNSNSQCSEECWTEHFLDAAQFFFSRSPYLSAPTLVSMRVLCLVIIARMLDLKGAETSQLPVLMGFLSRSAVAIHLHMSPSIHSTLTPFEIEARNRVAMRTGTLCDREDQDAIVPLNINDSQIRYVNHGWSLAQQEAGTGETTDGTFQLKLCEVLPTVAEIINIVNSPTKPPPIWDMIRSFDSRLGQHLQDIELVLPLAYRASGQAPSKTRKMQRDFLRTLVHRTTLALHHHAIALSLGSPQLIASIPVLDKSITNILSIQRDWYSEFDSSRLVGWLLDITGDSLIAAFLYHLNLVRKQQESTPTPSFHERSINPSQNPTIHGTIEIFQSRAGNSAAHYEDFVTVSIAAGCLEALTVGATGEQFLAVLERVAEKVEGVVLGSGEGRDGDGDEEGDEYAISGGG</sequence>
<dbReference type="InterPro" id="IPR050613">
    <property type="entry name" value="Sec_Metabolite_Reg"/>
</dbReference>
<proteinExistence type="predicted"/>